<sequence length="41" mass="4427">MAAIPSGEELSTLCEPAGGTGAHFKDESEKMSEIKWLYPKS</sequence>
<proteinExistence type="predicted"/>
<name>X0W3J1_9ZZZZ</name>
<comment type="caution">
    <text evidence="2">The sequence shown here is derived from an EMBL/GenBank/DDBJ whole genome shotgun (WGS) entry which is preliminary data.</text>
</comment>
<reference evidence="2" key="1">
    <citation type="journal article" date="2014" name="Front. Microbiol.">
        <title>High frequency of phylogenetically diverse reductive dehalogenase-homologous genes in deep subseafloor sedimentary metagenomes.</title>
        <authorList>
            <person name="Kawai M."/>
            <person name="Futagami T."/>
            <person name="Toyoda A."/>
            <person name="Takaki Y."/>
            <person name="Nishi S."/>
            <person name="Hori S."/>
            <person name="Arai W."/>
            <person name="Tsubouchi T."/>
            <person name="Morono Y."/>
            <person name="Uchiyama I."/>
            <person name="Ito T."/>
            <person name="Fujiyama A."/>
            <person name="Inagaki F."/>
            <person name="Takami H."/>
        </authorList>
    </citation>
    <scope>NUCLEOTIDE SEQUENCE</scope>
    <source>
        <strain evidence="2">Expedition CK06-06</strain>
    </source>
</reference>
<accession>X0W3J1</accession>
<gene>
    <name evidence="2" type="ORF">S01H1_52827</name>
</gene>
<evidence type="ECO:0000313" key="2">
    <source>
        <dbReference type="EMBL" id="GAG19188.1"/>
    </source>
</evidence>
<dbReference type="AlphaFoldDB" id="X0W3J1"/>
<evidence type="ECO:0000256" key="1">
    <source>
        <dbReference type="SAM" id="MobiDB-lite"/>
    </source>
</evidence>
<feature type="region of interest" description="Disordered" evidence="1">
    <location>
        <begin position="1"/>
        <end position="26"/>
    </location>
</feature>
<dbReference type="EMBL" id="BARS01034167">
    <property type="protein sequence ID" value="GAG19188.1"/>
    <property type="molecule type" value="Genomic_DNA"/>
</dbReference>
<organism evidence="2">
    <name type="scientific">marine sediment metagenome</name>
    <dbReference type="NCBI Taxonomy" id="412755"/>
    <lineage>
        <taxon>unclassified sequences</taxon>
        <taxon>metagenomes</taxon>
        <taxon>ecological metagenomes</taxon>
    </lineage>
</organism>
<protein>
    <submittedName>
        <fullName evidence="2">Uncharacterized protein</fullName>
    </submittedName>
</protein>